<sequence length="220" mass="25079">MFLMEACLMAVSVNKMLICINTMRVLAKLDVSFKGMQLALGQQSDVYDNEEVSMEWNINLGAYKIRVTDTRLHNSHRVFLDHEEEEGSDDGSNDNSSDDGSDGSIDSDGDSDDSDVHTHSYNYFVHGQDNDEDRYEAEYDEGYERPTARDYWYEPTRFLLYGNDARAVIAFRKQYPKLSVDVRVATFVATPAILDKMLGRHETMFDGHAVWHGEKTACDC</sequence>
<dbReference type="AlphaFoldDB" id="A0A835ZFQ5"/>
<evidence type="ECO:0000256" key="1">
    <source>
        <dbReference type="SAM" id="MobiDB-lite"/>
    </source>
</evidence>
<evidence type="ECO:0000313" key="3">
    <source>
        <dbReference type="Proteomes" id="UP000664859"/>
    </source>
</evidence>
<name>A0A835ZFQ5_9STRA</name>
<comment type="caution">
    <text evidence="2">The sequence shown here is derived from an EMBL/GenBank/DDBJ whole genome shotgun (WGS) entry which is preliminary data.</text>
</comment>
<dbReference type="Proteomes" id="UP000664859">
    <property type="component" value="Unassembled WGS sequence"/>
</dbReference>
<protein>
    <submittedName>
        <fullName evidence="2">Uncharacterized protein</fullName>
    </submittedName>
</protein>
<evidence type="ECO:0000313" key="2">
    <source>
        <dbReference type="EMBL" id="KAG5191362.1"/>
    </source>
</evidence>
<feature type="region of interest" description="Disordered" evidence="1">
    <location>
        <begin position="82"/>
        <end position="113"/>
    </location>
</feature>
<dbReference type="EMBL" id="JAFCMP010000021">
    <property type="protein sequence ID" value="KAG5191362.1"/>
    <property type="molecule type" value="Genomic_DNA"/>
</dbReference>
<proteinExistence type="predicted"/>
<accession>A0A835ZFQ5</accession>
<reference evidence="2" key="1">
    <citation type="submission" date="2021-02" db="EMBL/GenBank/DDBJ databases">
        <title>First Annotated Genome of the Yellow-green Alga Tribonema minus.</title>
        <authorList>
            <person name="Mahan K.M."/>
        </authorList>
    </citation>
    <scope>NUCLEOTIDE SEQUENCE</scope>
    <source>
        <strain evidence="2">UTEX B ZZ1240</strain>
    </source>
</reference>
<organism evidence="2 3">
    <name type="scientific">Tribonema minus</name>
    <dbReference type="NCBI Taxonomy" id="303371"/>
    <lineage>
        <taxon>Eukaryota</taxon>
        <taxon>Sar</taxon>
        <taxon>Stramenopiles</taxon>
        <taxon>Ochrophyta</taxon>
        <taxon>PX clade</taxon>
        <taxon>Xanthophyceae</taxon>
        <taxon>Tribonematales</taxon>
        <taxon>Tribonemataceae</taxon>
        <taxon>Tribonema</taxon>
    </lineage>
</organism>
<keyword evidence="3" id="KW-1185">Reference proteome</keyword>
<gene>
    <name evidence="2" type="ORF">JKP88DRAFT_251694</name>
</gene>